<evidence type="ECO:0000313" key="1">
    <source>
        <dbReference type="EMBL" id="MEJ8825624.1"/>
    </source>
</evidence>
<reference evidence="1 2" key="1">
    <citation type="submission" date="2024-03" db="EMBL/GenBank/DDBJ databases">
        <title>Novel species of the genus Variovorax.</title>
        <authorList>
            <person name="Liu Q."/>
            <person name="Xin Y.-H."/>
        </authorList>
    </citation>
    <scope>NUCLEOTIDE SEQUENCE [LARGE SCALE GENOMIC DNA]</scope>
    <source>
        <strain evidence="1 2">KACC 18501</strain>
    </source>
</reference>
<dbReference type="RefSeq" id="WP_340366653.1">
    <property type="nucleotide sequence ID" value="NZ_JBBKZV010000024.1"/>
</dbReference>
<dbReference type="EMBL" id="JBBKZV010000024">
    <property type="protein sequence ID" value="MEJ8825624.1"/>
    <property type="molecule type" value="Genomic_DNA"/>
</dbReference>
<organism evidence="1 2">
    <name type="scientific">Variovorax humicola</name>
    <dbReference type="NCBI Taxonomy" id="1769758"/>
    <lineage>
        <taxon>Bacteria</taxon>
        <taxon>Pseudomonadati</taxon>
        <taxon>Pseudomonadota</taxon>
        <taxon>Betaproteobacteria</taxon>
        <taxon>Burkholderiales</taxon>
        <taxon>Comamonadaceae</taxon>
        <taxon>Variovorax</taxon>
    </lineage>
</organism>
<sequence>MALLNFHASAEVTVMGFSSCGQWVKQRAVEQGTRERFVTLTMEMWLIGYLSGLSVGTDIEVLRGRESQSLLLWVDNYCKANPLDDTSIAGHALFNALKKLK</sequence>
<evidence type="ECO:0000313" key="2">
    <source>
        <dbReference type="Proteomes" id="UP001363010"/>
    </source>
</evidence>
<dbReference type="Proteomes" id="UP001363010">
    <property type="component" value="Unassembled WGS sequence"/>
</dbReference>
<proteinExistence type="predicted"/>
<name>A0ABU8W6L3_9BURK</name>
<keyword evidence="2" id="KW-1185">Reference proteome</keyword>
<protein>
    <submittedName>
        <fullName evidence="1">Uncharacterized protein</fullName>
    </submittedName>
</protein>
<accession>A0ABU8W6L3</accession>
<gene>
    <name evidence="1" type="ORF">WKW80_26955</name>
</gene>
<comment type="caution">
    <text evidence="1">The sequence shown here is derived from an EMBL/GenBank/DDBJ whole genome shotgun (WGS) entry which is preliminary data.</text>
</comment>